<dbReference type="RefSeq" id="WP_277579094.1">
    <property type="nucleotide sequence ID" value="NZ_JANRMI010000004.1"/>
</dbReference>
<accession>A0ABT6DMA2</accession>
<dbReference type="PRINTS" id="PR00862">
    <property type="entry name" value="PROLIGOPTASE"/>
</dbReference>
<keyword evidence="4" id="KW-0720">Serine protease</keyword>
<dbReference type="InterPro" id="IPR051543">
    <property type="entry name" value="Serine_Peptidase_S9A"/>
</dbReference>
<dbReference type="InterPro" id="IPR001375">
    <property type="entry name" value="Peptidase_S9_cat"/>
</dbReference>
<dbReference type="EMBL" id="JANRMI010000004">
    <property type="protein sequence ID" value="MDG0817622.1"/>
    <property type="molecule type" value="Genomic_DNA"/>
</dbReference>
<keyword evidence="2" id="KW-0645">Protease</keyword>
<dbReference type="Gene3D" id="3.40.50.1820">
    <property type="entry name" value="alpha/beta hydrolase"/>
    <property type="match status" value="1"/>
</dbReference>
<dbReference type="Pfam" id="PF02897">
    <property type="entry name" value="Peptidase_S9_N"/>
    <property type="match status" value="1"/>
</dbReference>
<dbReference type="InterPro" id="IPR002470">
    <property type="entry name" value="Peptidase_S9A"/>
</dbReference>
<evidence type="ECO:0000259" key="6">
    <source>
        <dbReference type="Pfam" id="PF02897"/>
    </source>
</evidence>
<evidence type="ECO:0000259" key="5">
    <source>
        <dbReference type="Pfam" id="PF00326"/>
    </source>
</evidence>
<sequence>MKSAKKVKTPLAAPVAPKYPKTFKNHNDVRVDDYFWLRDRKHPETMKYLNAENKYFENHMKPLQTLKNKLFKEMKSRIKENDSTVPAPDGNYLYSSKFKKGKQYAIHVRKPKKGGSEKVILDGNVLAKGKEYFQLSSMNLAYDENLLAYGVDFDGSERYALHFKNLKTGKTLPEVIKNTNGSCEWAKDSQTFFYVVLDANLRPFQVYRHTMGDNPKKDTLVFEEKDPQHFVGLYQSQSKDYIYIHTAGKVTSEIWYLRADDPNGKFKCFEARKENIEYNVMDREGHFWIHTNYKATNFQIMKTPLEKTGRKHWKTVFKNSDKVLREGFSVFADYLVISEREAGLPQIRIYDFEKKKDHLISFSDDAYDVEVGGGNREYHTDLLRIAYSSPITPDSVIEYNMKTRKSKVLKTKEVKGHKKSNYVCERVWVKSHDGVKVPLTLVYKKGFKKNGKAPGYLYGYGSYGMSIPDAFPVRRDVFRLIDRGFVYALAHPRGGSEMGRSWYEDGKFLKKKNTFKDFIACGDYLVSNNWVAKDKLAACGGSAGGMLMGACMNMRPDLFTAVAAHVPFVDVINTMFDKDLPLTQIEYKEWGNPADKKYYKYMKSYSPYDNVEKKAYPNLFVTCGLNDPRVTYWEPAKWVAKLRELKTNDNALVFKTNMGAGHFGVSGRFDHLWEQAEEFAFILKTFGLA</sequence>
<organism evidence="7 8">
    <name type="scientific">Bdellovibrio svalbardensis</name>
    <dbReference type="NCBI Taxonomy" id="2972972"/>
    <lineage>
        <taxon>Bacteria</taxon>
        <taxon>Pseudomonadati</taxon>
        <taxon>Bdellovibrionota</taxon>
        <taxon>Bdellovibrionia</taxon>
        <taxon>Bdellovibrionales</taxon>
        <taxon>Pseudobdellovibrionaceae</taxon>
        <taxon>Bdellovibrio</taxon>
    </lineage>
</organism>
<dbReference type="PANTHER" id="PTHR11757:SF19">
    <property type="entry name" value="PROLYL ENDOPEPTIDASE-LIKE"/>
    <property type="match status" value="1"/>
</dbReference>
<dbReference type="PANTHER" id="PTHR11757">
    <property type="entry name" value="PROTEASE FAMILY S9A OLIGOPEPTIDASE"/>
    <property type="match status" value="1"/>
</dbReference>
<proteinExistence type="inferred from homology"/>
<dbReference type="InterPro" id="IPR029058">
    <property type="entry name" value="AB_hydrolase_fold"/>
</dbReference>
<gene>
    <name evidence="7" type="ORF">NWE73_14675</name>
</gene>
<evidence type="ECO:0000256" key="1">
    <source>
        <dbReference type="ARBA" id="ARBA00005228"/>
    </source>
</evidence>
<feature type="domain" description="Peptidase S9 prolyl oligopeptidase catalytic" evidence="5">
    <location>
        <begin position="480"/>
        <end position="687"/>
    </location>
</feature>
<comment type="similarity">
    <text evidence="1">Belongs to the peptidase S9A family.</text>
</comment>
<evidence type="ECO:0000313" key="8">
    <source>
        <dbReference type="Proteomes" id="UP001152321"/>
    </source>
</evidence>
<protein>
    <submittedName>
        <fullName evidence="7">S9 family peptidase</fullName>
    </submittedName>
</protein>
<keyword evidence="8" id="KW-1185">Reference proteome</keyword>
<keyword evidence="3" id="KW-0378">Hydrolase</keyword>
<dbReference type="SUPFAM" id="SSF50993">
    <property type="entry name" value="Peptidase/esterase 'gauge' domain"/>
    <property type="match status" value="1"/>
</dbReference>
<dbReference type="Proteomes" id="UP001152321">
    <property type="component" value="Unassembled WGS sequence"/>
</dbReference>
<evidence type="ECO:0000256" key="3">
    <source>
        <dbReference type="ARBA" id="ARBA00022801"/>
    </source>
</evidence>
<dbReference type="SUPFAM" id="SSF53474">
    <property type="entry name" value="alpha/beta-Hydrolases"/>
    <property type="match status" value="1"/>
</dbReference>
<reference evidence="7" key="1">
    <citation type="submission" date="2022-08" db="EMBL/GenBank/DDBJ databases">
        <title>Novel Bdellovibrio Species Isolated from Svalbard: Designation Bdellovibrio svalbardensis.</title>
        <authorList>
            <person name="Mitchell R.J."/>
            <person name="Choi S.Y."/>
        </authorList>
    </citation>
    <scope>NUCLEOTIDE SEQUENCE</scope>
    <source>
        <strain evidence="7">PAP01</strain>
    </source>
</reference>
<name>A0ABT6DMA2_9BACT</name>
<comment type="caution">
    <text evidence="7">The sequence shown here is derived from an EMBL/GenBank/DDBJ whole genome shotgun (WGS) entry which is preliminary data.</text>
</comment>
<dbReference type="InterPro" id="IPR023302">
    <property type="entry name" value="Pept_S9A_N"/>
</dbReference>
<evidence type="ECO:0000256" key="4">
    <source>
        <dbReference type="ARBA" id="ARBA00022825"/>
    </source>
</evidence>
<evidence type="ECO:0000256" key="2">
    <source>
        <dbReference type="ARBA" id="ARBA00022670"/>
    </source>
</evidence>
<evidence type="ECO:0000313" key="7">
    <source>
        <dbReference type="EMBL" id="MDG0817622.1"/>
    </source>
</evidence>
<feature type="domain" description="Peptidase S9A N-terminal" evidence="6">
    <location>
        <begin position="14"/>
        <end position="411"/>
    </location>
</feature>
<dbReference type="Gene3D" id="2.130.10.120">
    <property type="entry name" value="Prolyl oligopeptidase, N-terminal domain"/>
    <property type="match status" value="1"/>
</dbReference>
<dbReference type="Pfam" id="PF00326">
    <property type="entry name" value="Peptidase_S9"/>
    <property type="match status" value="1"/>
</dbReference>